<sequence length="174" mass="18977">MITTNLLTCANALTRPSRPLMAWSGSVHERSVTLRPTSARLLFRVQATLAGAMIKPSSAPEEVDALNLPLVAIDRGNWVGVFDSVVELTGYVEWVAVLDDEYQLWDAAGRRLQLRATTDGRIEVASTWNLEPEALRDKLAGYISAATAPLSPTMDLNPCDLSLGDLIEACRPLE</sequence>
<keyword evidence="2" id="KW-1185">Reference proteome</keyword>
<name>A0A1H1Q500_9ACTN</name>
<dbReference type="EMBL" id="LT629732">
    <property type="protein sequence ID" value="SDS18444.1"/>
    <property type="molecule type" value="Genomic_DNA"/>
</dbReference>
<evidence type="ECO:0000313" key="1">
    <source>
        <dbReference type="EMBL" id="SDS18444.1"/>
    </source>
</evidence>
<dbReference type="AlphaFoldDB" id="A0A1H1Q500"/>
<proteinExistence type="predicted"/>
<reference evidence="1 2" key="1">
    <citation type="submission" date="2016-10" db="EMBL/GenBank/DDBJ databases">
        <authorList>
            <person name="de Groot N.N."/>
        </authorList>
    </citation>
    <scope>NUCLEOTIDE SEQUENCE [LARGE SCALE GENOMIC DNA]</scope>
    <source>
        <strain evidence="1 2">DSM 22024</strain>
    </source>
</reference>
<protein>
    <submittedName>
        <fullName evidence="1">Uncharacterized protein</fullName>
    </submittedName>
</protein>
<dbReference type="Proteomes" id="UP000198983">
    <property type="component" value="Chromosome I"/>
</dbReference>
<organism evidence="1 2">
    <name type="scientific">Actinopolymorpha singaporensis</name>
    <dbReference type="NCBI Taxonomy" id="117157"/>
    <lineage>
        <taxon>Bacteria</taxon>
        <taxon>Bacillati</taxon>
        <taxon>Actinomycetota</taxon>
        <taxon>Actinomycetes</taxon>
        <taxon>Propionibacteriales</taxon>
        <taxon>Actinopolymorphaceae</taxon>
        <taxon>Actinopolymorpha</taxon>
    </lineage>
</organism>
<gene>
    <name evidence="1" type="ORF">SAMN04489717_1883</name>
</gene>
<accession>A0A1H1Q500</accession>
<evidence type="ECO:0000313" key="2">
    <source>
        <dbReference type="Proteomes" id="UP000198983"/>
    </source>
</evidence>